<keyword evidence="2" id="KW-0808">Transferase</keyword>
<dbReference type="InterPro" id="IPR018485">
    <property type="entry name" value="FGGY_C"/>
</dbReference>
<dbReference type="RefSeq" id="WP_109618337.1">
    <property type="nucleotide sequence ID" value="NZ_QGDO01000003.1"/>
</dbReference>
<evidence type="ECO:0000256" key="1">
    <source>
        <dbReference type="ARBA" id="ARBA00009156"/>
    </source>
</evidence>
<dbReference type="EMBL" id="QGDO01000003">
    <property type="protein sequence ID" value="PWJ41897.1"/>
    <property type="molecule type" value="Genomic_DNA"/>
</dbReference>
<gene>
    <name evidence="6" type="ORF">BC781_103147</name>
</gene>
<proteinExistence type="inferred from homology"/>
<dbReference type="OrthoDB" id="9805576at2"/>
<evidence type="ECO:0000313" key="7">
    <source>
        <dbReference type="Proteomes" id="UP000245535"/>
    </source>
</evidence>
<comment type="caution">
    <text evidence="6">The sequence shown here is derived from an EMBL/GenBank/DDBJ whole genome shotgun (WGS) entry which is preliminary data.</text>
</comment>
<sequence length="493" mass="54052">MYFLGYDIGTSSVKASIIEADTGKLEASAYFPKEEQPITSHQTAWAEQDPEMWWNSLKEATKELRAKGIDTKKVIGVGISYQMHGLVVVDGELQPLRPSIIWCDSRAVTLGDKAFRSLGEELCLEHLLNSPGNFTASKLKWVKENEPSVYEQIYKIMLPGDFIAMRMTGEVNTTISGLSEGILWDFKGEQPAQILLEEYGIDKELLPELCPTFGEQGKITATIAEELGLAEGTKITYRAGDQPNNALSLNVMNPGEIAATAGTSGVIYGVSDELKYDPASRVNTFAHVNHTEEERRLGILLCINGTGIQNSWLKNAMSNQLGYEAMNTAAASVNIGSEGLLAYPFGNGAERVLGNQLVGGSFQNIDFNKHTQAHLCRAVQEGIVFAFRYGISIMQEMGMNPTVIRAGKANMFQSPVFTATLAGVTGAPIELYETDGSRGAAMGAAYGFGYFDSFDEAFKSTDKLGVIEPETNKLEEYENAYQQWKIKFDELVK</sequence>
<accession>A0A315ZX43</accession>
<protein>
    <submittedName>
        <fullName evidence="6">Xylulokinase</fullName>
    </submittedName>
</protein>
<dbReference type="GO" id="GO:0016301">
    <property type="term" value="F:kinase activity"/>
    <property type="evidence" value="ECO:0007669"/>
    <property type="project" value="UniProtKB-KW"/>
</dbReference>
<dbReference type="GO" id="GO:0005975">
    <property type="term" value="P:carbohydrate metabolic process"/>
    <property type="evidence" value="ECO:0007669"/>
    <property type="project" value="InterPro"/>
</dbReference>
<dbReference type="PIRSF" id="PIRSF000538">
    <property type="entry name" value="GlpK"/>
    <property type="match status" value="1"/>
</dbReference>
<organism evidence="6 7">
    <name type="scientific">Sediminitomix flava</name>
    <dbReference type="NCBI Taxonomy" id="379075"/>
    <lineage>
        <taxon>Bacteria</taxon>
        <taxon>Pseudomonadati</taxon>
        <taxon>Bacteroidota</taxon>
        <taxon>Cytophagia</taxon>
        <taxon>Cytophagales</taxon>
        <taxon>Flammeovirgaceae</taxon>
        <taxon>Sediminitomix</taxon>
    </lineage>
</organism>
<keyword evidence="3 6" id="KW-0418">Kinase</keyword>
<evidence type="ECO:0000259" key="5">
    <source>
        <dbReference type="Pfam" id="PF02782"/>
    </source>
</evidence>
<keyword evidence="7" id="KW-1185">Reference proteome</keyword>
<feature type="domain" description="Carbohydrate kinase FGGY N-terminal" evidence="4">
    <location>
        <begin position="2"/>
        <end position="244"/>
    </location>
</feature>
<dbReference type="Pfam" id="PF00370">
    <property type="entry name" value="FGGY_N"/>
    <property type="match status" value="1"/>
</dbReference>
<dbReference type="Gene3D" id="3.30.420.40">
    <property type="match status" value="2"/>
</dbReference>
<dbReference type="PANTHER" id="PTHR43095">
    <property type="entry name" value="SUGAR KINASE"/>
    <property type="match status" value="1"/>
</dbReference>
<evidence type="ECO:0000256" key="2">
    <source>
        <dbReference type="ARBA" id="ARBA00022679"/>
    </source>
</evidence>
<dbReference type="Proteomes" id="UP000245535">
    <property type="component" value="Unassembled WGS sequence"/>
</dbReference>
<dbReference type="InterPro" id="IPR050406">
    <property type="entry name" value="FGGY_Carb_Kinase"/>
</dbReference>
<evidence type="ECO:0000256" key="3">
    <source>
        <dbReference type="ARBA" id="ARBA00022777"/>
    </source>
</evidence>
<name>A0A315ZX43_SEDFL</name>
<dbReference type="InterPro" id="IPR000577">
    <property type="entry name" value="Carb_kinase_FGGY"/>
</dbReference>
<evidence type="ECO:0000259" key="4">
    <source>
        <dbReference type="Pfam" id="PF00370"/>
    </source>
</evidence>
<dbReference type="InterPro" id="IPR043129">
    <property type="entry name" value="ATPase_NBD"/>
</dbReference>
<dbReference type="Pfam" id="PF02782">
    <property type="entry name" value="FGGY_C"/>
    <property type="match status" value="1"/>
</dbReference>
<feature type="domain" description="Carbohydrate kinase FGGY C-terminal" evidence="5">
    <location>
        <begin position="258"/>
        <end position="446"/>
    </location>
</feature>
<comment type="similarity">
    <text evidence="1">Belongs to the FGGY kinase family.</text>
</comment>
<dbReference type="InterPro" id="IPR018484">
    <property type="entry name" value="FGGY_N"/>
</dbReference>
<evidence type="ECO:0000313" key="6">
    <source>
        <dbReference type="EMBL" id="PWJ41897.1"/>
    </source>
</evidence>
<reference evidence="6 7" key="1">
    <citation type="submission" date="2018-03" db="EMBL/GenBank/DDBJ databases">
        <title>Genomic Encyclopedia of Archaeal and Bacterial Type Strains, Phase II (KMG-II): from individual species to whole genera.</title>
        <authorList>
            <person name="Goeker M."/>
        </authorList>
    </citation>
    <scope>NUCLEOTIDE SEQUENCE [LARGE SCALE GENOMIC DNA]</scope>
    <source>
        <strain evidence="6 7">DSM 28229</strain>
    </source>
</reference>
<dbReference type="SUPFAM" id="SSF53067">
    <property type="entry name" value="Actin-like ATPase domain"/>
    <property type="match status" value="2"/>
</dbReference>
<dbReference type="PANTHER" id="PTHR43095:SF5">
    <property type="entry name" value="XYLULOSE KINASE"/>
    <property type="match status" value="1"/>
</dbReference>
<dbReference type="CDD" id="cd07809">
    <property type="entry name" value="ASKHA_NBD_FGGY_BaXK-like"/>
    <property type="match status" value="1"/>
</dbReference>
<dbReference type="AlphaFoldDB" id="A0A315ZX43"/>